<protein>
    <submittedName>
        <fullName evidence="1">Uncharacterized protein</fullName>
    </submittedName>
</protein>
<evidence type="ECO:0000313" key="1">
    <source>
        <dbReference type="EMBL" id="KAK1142075.1"/>
    </source>
</evidence>
<sequence>MCRLKQREHPSVRFHVLVDGENGTEIGAHIPSSVTLDQEPVYMKFREAKYKARAFEVFRLKHKFFEDWVLHLEESEIHDRAI</sequence>
<dbReference type="EMBL" id="JAOPJF010000054">
    <property type="protein sequence ID" value="KAK1142075.1"/>
    <property type="molecule type" value="Genomic_DNA"/>
</dbReference>
<comment type="caution">
    <text evidence="1">The sequence shown here is derived from an EMBL/GenBank/DDBJ whole genome shotgun (WGS) entry which is preliminary data.</text>
</comment>
<reference evidence="1 2" key="1">
    <citation type="journal article" date="2023" name="ACS Omega">
        <title>Identification of the Neoaspergillic Acid Biosynthesis Gene Cluster by Establishing an In Vitro CRISPR-Ribonucleoprotein Genetic System in Aspergillus melleus.</title>
        <authorList>
            <person name="Yuan B."/>
            <person name="Grau M.F."/>
            <person name="Murata R.M."/>
            <person name="Torok T."/>
            <person name="Venkateswaran K."/>
            <person name="Stajich J.E."/>
            <person name="Wang C.C.C."/>
        </authorList>
    </citation>
    <scope>NUCLEOTIDE SEQUENCE [LARGE SCALE GENOMIC DNA]</scope>
    <source>
        <strain evidence="1 2">IMV 1140</strain>
    </source>
</reference>
<dbReference type="Proteomes" id="UP001177260">
    <property type="component" value="Unassembled WGS sequence"/>
</dbReference>
<name>A0ACC3AW13_9EURO</name>
<gene>
    <name evidence="1" type="ORF">N8T08_008157</name>
</gene>
<accession>A0ACC3AW13</accession>
<proteinExistence type="predicted"/>
<organism evidence="1 2">
    <name type="scientific">Aspergillus melleus</name>
    <dbReference type="NCBI Taxonomy" id="138277"/>
    <lineage>
        <taxon>Eukaryota</taxon>
        <taxon>Fungi</taxon>
        <taxon>Dikarya</taxon>
        <taxon>Ascomycota</taxon>
        <taxon>Pezizomycotina</taxon>
        <taxon>Eurotiomycetes</taxon>
        <taxon>Eurotiomycetidae</taxon>
        <taxon>Eurotiales</taxon>
        <taxon>Aspergillaceae</taxon>
        <taxon>Aspergillus</taxon>
        <taxon>Aspergillus subgen. Circumdati</taxon>
    </lineage>
</organism>
<evidence type="ECO:0000313" key="2">
    <source>
        <dbReference type="Proteomes" id="UP001177260"/>
    </source>
</evidence>
<keyword evidence="2" id="KW-1185">Reference proteome</keyword>